<evidence type="ECO:0000256" key="9">
    <source>
        <dbReference type="ARBA" id="ARBA00022605"/>
    </source>
</evidence>
<keyword evidence="8 16" id="KW-0963">Cytoplasm</keyword>
<evidence type="ECO:0000256" key="4">
    <source>
        <dbReference type="ARBA" id="ARBA00009489"/>
    </source>
</evidence>
<evidence type="ECO:0000256" key="15">
    <source>
        <dbReference type="ARBA" id="ARBA00024861"/>
    </source>
</evidence>
<dbReference type="InterPro" id="IPR018198">
    <property type="entry name" value="ATP_PRibTrfase_CS"/>
</dbReference>
<comment type="similarity">
    <text evidence="4 16">Belongs to the ATP phosphoribosyltransferase family. Short subfamily.</text>
</comment>
<evidence type="ECO:0000313" key="18">
    <source>
        <dbReference type="EMBL" id="ROR29775.1"/>
    </source>
</evidence>
<dbReference type="GO" id="GO:0003879">
    <property type="term" value="F:ATP phosphoribosyltransferase activity"/>
    <property type="evidence" value="ECO:0007669"/>
    <property type="project" value="UniProtKB-UniRule"/>
</dbReference>
<comment type="subunit">
    <text evidence="5 16">Heteromultimer composed of HisG and HisZ subunits.</text>
</comment>
<dbReference type="RefSeq" id="WP_123402164.1">
    <property type="nucleotide sequence ID" value="NZ_RJVI01000003.1"/>
</dbReference>
<protein>
    <recommendedName>
        <fullName evidence="7 16">ATP phosphoribosyltransferase</fullName>
        <shortName evidence="16">ATP-PRT</shortName>
        <shortName evidence="16">ATP-PRTase</shortName>
        <ecNumber evidence="6 16">2.4.2.17</ecNumber>
    </recommendedName>
</protein>
<dbReference type="SUPFAM" id="SSF53850">
    <property type="entry name" value="Periplasmic binding protein-like II"/>
    <property type="match status" value="1"/>
</dbReference>
<evidence type="ECO:0000256" key="2">
    <source>
        <dbReference type="ARBA" id="ARBA00004496"/>
    </source>
</evidence>
<proteinExistence type="inferred from homology"/>
<dbReference type="Pfam" id="PF01634">
    <property type="entry name" value="HisG"/>
    <property type="match status" value="1"/>
</dbReference>
<dbReference type="Gene3D" id="3.40.190.10">
    <property type="entry name" value="Periplasmic binding protein-like II"/>
    <property type="match status" value="2"/>
</dbReference>
<dbReference type="AlphaFoldDB" id="A0A3N1XT08"/>
<dbReference type="PANTHER" id="PTHR21403">
    <property type="entry name" value="ATP PHOSPHORIBOSYLTRANSFERASE ATP-PRTASE"/>
    <property type="match status" value="1"/>
</dbReference>
<evidence type="ECO:0000256" key="11">
    <source>
        <dbReference type="ARBA" id="ARBA00022679"/>
    </source>
</evidence>
<evidence type="ECO:0000256" key="10">
    <source>
        <dbReference type="ARBA" id="ARBA00022676"/>
    </source>
</evidence>
<organism evidence="18 19">
    <name type="scientific">Inmirania thermothiophila</name>
    <dbReference type="NCBI Taxonomy" id="1750597"/>
    <lineage>
        <taxon>Bacteria</taxon>
        <taxon>Pseudomonadati</taxon>
        <taxon>Pseudomonadota</taxon>
        <taxon>Gammaproteobacteria</taxon>
        <taxon>Chromatiales</taxon>
        <taxon>Ectothiorhodospiraceae</taxon>
        <taxon>Inmirania</taxon>
    </lineage>
</organism>
<dbReference type="Proteomes" id="UP000276634">
    <property type="component" value="Unassembled WGS sequence"/>
</dbReference>
<dbReference type="GO" id="GO:0000105">
    <property type="term" value="P:L-histidine biosynthetic process"/>
    <property type="evidence" value="ECO:0007669"/>
    <property type="project" value="UniProtKB-UniRule"/>
</dbReference>
<accession>A0A3N1XT08</accession>
<gene>
    <name evidence="16" type="primary">hisG</name>
    <name evidence="18" type="ORF">EDC57_2452</name>
</gene>
<dbReference type="UniPathway" id="UPA00031">
    <property type="reaction ID" value="UER00006"/>
</dbReference>
<comment type="subcellular location">
    <subcellularLocation>
        <location evidence="2 16">Cytoplasm</location>
    </subcellularLocation>
</comment>
<evidence type="ECO:0000256" key="5">
    <source>
        <dbReference type="ARBA" id="ARBA00011496"/>
    </source>
</evidence>
<keyword evidence="12 16" id="KW-0547">Nucleotide-binding</keyword>
<comment type="function">
    <text evidence="15 16">Catalyzes the condensation of ATP and 5-phosphoribose 1-diphosphate to form N'-(5'-phosphoribosyl)-ATP (PR-ATP). Has a crucial role in the pathway because the rate of histidine biosynthesis seems to be controlled primarily by regulation of HisG enzymatic activity.</text>
</comment>
<dbReference type="OrthoDB" id="9801867at2"/>
<dbReference type="InterPro" id="IPR013820">
    <property type="entry name" value="ATP_PRibTrfase_cat"/>
</dbReference>
<evidence type="ECO:0000313" key="19">
    <source>
        <dbReference type="Proteomes" id="UP000276634"/>
    </source>
</evidence>
<evidence type="ECO:0000256" key="3">
    <source>
        <dbReference type="ARBA" id="ARBA00004667"/>
    </source>
</evidence>
<dbReference type="InterPro" id="IPR024893">
    <property type="entry name" value="ATP_PRibTrfase_HisG_short"/>
</dbReference>
<comment type="caution">
    <text evidence="18">The sequence shown here is derived from an EMBL/GenBank/DDBJ whole genome shotgun (WGS) entry which is preliminary data.</text>
</comment>
<keyword evidence="10 16" id="KW-0328">Glycosyltransferase</keyword>
<dbReference type="EMBL" id="RJVI01000003">
    <property type="protein sequence ID" value="ROR29775.1"/>
    <property type="molecule type" value="Genomic_DNA"/>
</dbReference>
<dbReference type="PANTHER" id="PTHR21403:SF8">
    <property type="entry name" value="ATP PHOSPHORIBOSYLTRANSFERASE"/>
    <property type="match status" value="1"/>
</dbReference>
<reference evidence="18 19" key="1">
    <citation type="submission" date="2018-11" db="EMBL/GenBank/DDBJ databases">
        <title>Genomic Encyclopedia of Type Strains, Phase IV (KMG-IV): sequencing the most valuable type-strain genomes for metagenomic binning, comparative biology and taxonomic classification.</title>
        <authorList>
            <person name="Goeker M."/>
        </authorList>
    </citation>
    <scope>NUCLEOTIDE SEQUENCE [LARGE SCALE GENOMIC DNA]</scope>
    <source>
        <strain evidence="18 19">DSM 100275</strain>
    </source>
</reference>
<keyword evidence="19" id="KW-1185">Reference proteome</keyword>
<evidence type="ECO:0000256" key="6">
    <source>
        <dbReference type="ARBA" id="ARBA00011946"/>
    </source>
</evidence>
<name>A0A3N1XT08_9GAMM</name>
<dbReference type="FunFam" id="3.40.190.10:FF:000011">
    <property type="entry name" value="ATP phosphoribosyltransferase"/>
    <property type="match status" value="1"/>
</dbReference>
<feature type="domain" description="ATP phosphoribosyltransferase catalytic" evidence="17">
    <location>
        <begin position="53"/>
        <end position="204"/>
    </location>
</feature>
<evidence type="ECO:0000259" key="17">
    <source>
        <dbReference type="Pfam" id="PF01634"/>
    </source>
</evidence>
<evidence type="ECO:0000256" key="7">
    <source>
        <dbReference type="ARBA" id="ARBA00020998"/>
    </source>
</evidence>
<evidence type="ECO:0000256" key="13">
    <source>
        <dbReference type="ARBA" id="ARBA00022840"/>
    </source>
</evidence>
<keyword evidence="14 16" id="KW-0368">Histidine biosynthesis</keyword>
<keyword evidence="13 16" id="KW-0067">ATP-binding</keyword>
<dbReference type="HAMAP" id="MF_01018">
    <property type="entry name" value="HisG_Short"/>
    <property type="match status" value="1"/>
</dbReference>
<comment type="catalytic activity">
    <reaction evidence="1 16">
        <text>1-(5-phospho-beta-D-ribosyl)-ATP + diphosphate = 5-phospho-alpha-D-ribose 1-diphosphate + ATP</text>
        <dbReference type="Rhea" id="RHEA:18473"/>
        <dbReference type="ChEBI" id="CHEBI:30616"/>
        <dbReference type="ChEBI" id="CHEBI:33019"/>
        <dbReference type="ChEBI" id="CHEBI:58017"/>
        <dbReference type="ChEBI" id="CHEBI:73183"/>
        <dbReference type="EC" id="2.4.2.17"/>
    </reaction>
</comment>
<dbReference type="PROSITE" id="PS01316">
    <property type="entry name" value="ATP_P_PHORIBOSYLTR"/>
    <property type="match status" value="1"/>
</dbReference>
<keyword evidence="9 16" id="KW-0028">Amino-acid biosynthesis</keyword>
<evidence type="ECO:0000256" key="14">
    <source>
        <dbReference type="ARBA" id="ARBA00023102"/>
    </source>
</evidence>
<dbReference type="GO" id="GO:0005524">
    <property type="term" value="F:ATP binding"/>
    <property type="evidence" value="ECO:0007669"/>
    <property type="project" value="UniProtKB-KW"/>
</dbReference>
<dbReference type="CDD" id="cd13595">
    <property type="entry name" value="PBP2_HisGs"/>
    <property type="match status" value="1"/>
</dbReference>
<evidence type="ECO:0000256" key="16">
    <source>
        <dbReference type="HAMAP-Rule" id="MF_01018"/>
    </source>
</evidence>
<keyword evidence="11 16" id="KW-0808">Transferase</keyword>
<comment type="pathway">
    <text evidence="3 16">Amino-acid biosynthesis; L-histidine biosynthesis; L-histidine from 5-phospho-alpha-D-ribose 1-diphosphate: step 1/9.</text>
</comment>
<evidence type="ECO:0000256" key="8">
    <source>
        <dbReference type="ARBA" id="ARBA00022490"/>
    </source>
</evidence>
<dbReference type="EC" id="2.4.2.17" evidence="6 16"/>
<dbReference type="NCBIfam" id="TIGR00070">
    <property type="entry name" value="hisG"/>
    <property type="match status" value="1"/>
</dbReference>
<sequence length="216" mass="23010">MQALTIALAKGRILREALPLLAAAGIEPAEDLARSRRLIVETTRPGVRLVVVRAADVPAYVEHGGAHLGVTGADVLMEHGAETLYEPVDLGIARCRLMVAAPAGRLLPPGRLRVATKYPRIARRHFAAEGRHVDLIKLYGSMELAPLVGMADCIVDLVETGRTLAANGLEPRALVAEISARLVVNRAAHKLHHPRVEALVARIAQAAAGRARGETA</sequence>
<evidence type="ECO:0000256" key="1">
    <source>
        <dbReference type="ARBA" id="ARBA00000915"/>
    </source>
</evidence>
<evidence type="ECO:0000256" key="12">
    <source>
        <dbReference type="ARBA" id="ARBA00022741"/>
    </source>
</evidence>
<dbReference type="InterPro" id="IPR001348">
    <property type="entry name" value="ATP_PRibTrfase_HisG"/>
</dbReference>
<comment type="domain">
    <text evidence="16">Lacks the C-terminal regulatory region which is replaced by HisZ.</text>
</comment>
<dbReference type="GO" id="GO:0005737">
    <property type="term" value="C:cytoplasm"/>
    <property type="evidence" value="ECO:0007669"/>
    <property type="project" value="UniProtKB-SubCell"/>
</dbReference>